<sequence>MLCFLTVMIREEILVNIKRPDNTPLNTSRRIIWCPFIPDDNEESGEEGSQTLALLHEDRAEVWDLDIIRTNNSSWPVEVPNIKEGFIVVKGHSTCLSEGALSPDGTVLATASHDGFVKFWQIYIEGQDEPRCLHEWKPHDGRPLSCLLFCDNHKKQDPESGSEQRTEDVVHCVLDVSANCPVLYVMELMQNQEEGKAYFSSISEFLLTHPVLSFGIQAVSRCRLRHTEVLPAEEENDNLSVGR</sequence>
<comment type="similarity">
    <text evidence="2">Belongs to the WD repeat EDC4 family.</text>
</comment>
<dbReference type="Gene3D" id="2.130.10.10">
    <property type="entry name" value="YVTN repeat-like/Quinoprotein amine dehydrogenase"/>
    <property type="match status" value="1"/>
</dbReference>
<comment type="subcellular location">
    <subcellularLocation>
        <location evidence="1">Cytoplasm</location>
        <location evidence="1">P-body</location>
    </subcellularLocation>
</comment>
<dbReference type="PANTHER" id="PTHR15598:SF5">
    <property type="entry name" value="ENHANCER OF MRNA-DECAPPING PROTEIN 4"/>
    <property type="match status" value="1"/>
</dbReference>
<feature type="repeat" description="WD" evidence="7">
    <location>
        <begin position="89"/>
        <end position="122"/>
    </location>
</feature>
<feature type="domain" description="Enhancer of mRNA-decapping protein 4 WD40 repeat region" evidence="8">
    <location>
        <begin position="8"/>
        <end position="159"/>
    </location>
</feature>
<organism evidence="9 10">
    <name type="scientific">Limosa lapponica baueri</name>
    <dbReference type="NCBI Taxonomy" id="1758121"/>
    <lineage>
        <taxon>Eukaryota</taxon>
        <taxon>Metazoa</taxon>
        <taxon>Chordata</taxon>
        <taxon>Craniata</taxon>
        <taxon>Vertebrata</taxon>
        <taxon>Euteleostomi</taxon>
        <taxon>Archelosauria</taxon>
        <taxon>Archosauria</taxon>
        <taxon>Dinosauria</taxon>
        <taxon>Saurischia</taxon>
        <taxon>Theropoda</taxon>
        <taxon>Coelurosauria</taxon>
        <taxon>Aves</taxon>
        <taxon>Neognathae</taxon>
        <taxon>Neoaves</taxon>
        <taxon>Charadriiformes</taxon>
        <taxon>Scolopacidae</taxon>
        <taxon>Limosa</taxon>
    </lineage>
</organism>
<keyword evidence="4" id="KW-0963">Cytoplasm</keyword>
<evidence type="ECO:0000256" key="7">
    <source>
        <dbReference type="PROSITE-ProRule" id="PRU00221"/>
    </source>
</evidence>
<reference evidence="10" key="1">
    <citation type="submission" date="2017-11" db="EMBL/GenBank/DDBJ databases">
        <authorList>
            <person name="Lima N.C."/>
            <person name="Parody-Merino A.M."/>
            <person name="Battley P.F."/>
            <person name="Fidler A.E."/>
            <person name="Prosdocimi F."/>
        </authorList>
    </citation>
    <scope>NUCLEOTIDE SEQUENCE [LARGE SCALE GENOMIC DNA]</scope>
</reference>
<dbReference type="EMBL" id="KZ510078">
    <property type="protein sequence ID" value="PKU33449.1"/>
    <property type="molecule type" value="Genomic_DNA"/>
</dbReference>
<evidence type="ECO:0000256" key="2">
    <source>
        <dbReference type="ARBA" id="ARBA00009639"/>
    </source>
</evidence>
<accession>A0A2I0TI24</accession>
<reference evidence="10" key="2">
    <citation type="submission" date="2017-12" db="EMBL/GenBank/DDBJ databases">
        <title>Genome sequence of the Bar-tailed Godwit (Limosa lapponica baueri).</title>
        <authorList>
            <person name="Lima N.C.B."/>
            <person name="Parody-Merino A.M."/>
            <person name="Battley P.F."/>
            <person name="Fidler A.E."/>
            <person name="Prosdocimi F."/>
        </authorList>
    </citation>
    <scope>NUCLEOTIDE SEQUENCE [LARGE SCALE GENOMIC DNA]</scope>
</reference>
<evidence type="ECO:0000313" key="9">
    <source>
        <dbReference type="EMBL" id="PKU33449.1"/>
    </source>
</evidence>
<name>A0A2I0TI24_LIMLA</name>
<dbReference type="GO" id="GO:0000932">
    <property type="term" value="C:P-body"/>
    <property type="evidence" value="ECO:0007669"/>
    <property type="project" value="UniProtKB-SubCell"/>
</dbReference>
<dbReference type="PANTHER" id="PTHR15598">
    <property type="entry name" value="ENHANCER OF MRNA-DECAPPING PROTEIN 4"/>
    <property type="match status" value="1"/>
</dbReference>
<keyword evidence="10" id="KW-1185">Reference proteome</keyword>
<protein>
    <recommendedName>
        <fullName evidence="3">Enhancer of mRNA-decapping protein 4</fullName>
    </recommendedName>
</protein>
<dbReference type="InterPro" id="IPR032401">
    <property type="entry name" value="EDC4_WD40"/>
</dbReference>
<evidence type="ECO:0000259" key="8">
    <source>
        <dbReference type="Pfam" id="PF16529"/>
    </source>
</evidence>
<proteinExistence type="inferred from homology"/>
<dbReference type="InterPro" id="IPR045152">
    <property type="entry name" value="EDC4-like"/>
</dbReference>
<keyword evidence="6" id="KW-0677">Repeat</keyword>
<dbReference type="Proteomes" id="UP000233556">
    <property type="component" value="Unassembled WGS sequence"/>
</dbReference>
<dbReference type="InterPro" id="IPR036322">
    <property type="entry name" value="WD40_repeat_dom_sf"/>
</dbReference>
<evidence type="ECO:0000256" key="6">
    <source>
        <dbReference type="ARBA" id="ARBA00022737"/>
    </source>
</evidence>
<dbReference type="Pfam" id="PF16529">
    <property type="entry name" value="Ge1_WD40"/>
    <property type="match status" value="1"/>
</dbReference>
<gene>
    <name evidence="9" type="ORF">llap_16248</name>
</gene>
<dbReference type="AlphaFoldDB" id="A0A2I0TI24"/>
<evidence type="ECO:0000256" key="5">
    <source>
        <dbReference type="ARBA" id="ARBA00022574"/>
    </source>
</evidence>
<dbReference type="PROSITE" id="PS50294">
    <property type="entry name" value="WD_REPEATS_REGION"/>
    <property type="match status" value="1"/>
</dbReference>
<dbReference type="SUPFAM" id="SSF50978">
    <property type="entry name" value="WD40 repeat-like"/>
    <property type="match status" value="1"/>
</dbReference>
<evidence type="ECO:0000313" key="10">
    <source>
        <dbReference type="Proteomes" id="UP000233556"/>
    </source>
</evidence>
<dbReference type="InterPro" id="IPR001680">
    <property type="entry name" value="WD40_rpt"/>
</dbReference>
<keyword evidence="5 7" id="KW-0853">WD repeat</keyword>
<evidence type="ECO:0000256" key="4">
    <source>
        <dbReference type="ARBA" id="ARBA00022490"/>
    </source>
</evidence>
<evidence type="ECO:0000256" key="1">
    <source>
        <dbReference type="ARBA" id="ARBA00004201"/>
    </source>
</evidence>
<evidence type="ECO:0000256" key="3">
    <source>
        <dbReference type="ARBA" id="ARBA00015762"/>
    </source>
</evidence>
<dbReference type="OrthoDB" id="21128at2759"/>
<dbReference type="PROSITE" id="PS50082">
    <property type="entry name" value="WD_REPEATS_2"/>
    <property type="match status" value="1"/>
</dbReference>
<dbReference type="InterPro" id="IPR015943">
    <property type="entry name" value="WD40/YVTN_repeat-like_dom_sf"/>
</dbReference>
<dbReference type="GO" id="GO:0031087">
    <property type="term" value="P:deadenylation-independent decapping of nuclear-transcribed mRNA"/>
    <property type="evidence" value="ECO:0007669"/>
    <property type="project" value="InterPro"/>
</dbReference>